<feature type="compositionally biased region" description="Basic and acidic residues" evidence="4">
    <location>
        <begin position="210"/>
        <end position="225"/>
    </location>
</feature>
<dbReference type="PANTHER" id="PTHR24214:SF38">
    <property type="entry name" value="PDZ AND LIM DOMAIN PROTEIN ZASP-RELATED"/>
    <property type="match status" value="1"/>
</dbReference>
<protein>
    <submittedName>
        <fullName evidence="6">PDZ domain-containing protein</fullName>
    </submittedName>
</protein>
<dbReference type="GO" id="GO:0030036">
    <property type="term" value="P:actin cytoskeleton organization"/>
    <property type="evidence" value="ECO:0007669"/>
    <property type="project" value="TreeGrafter"/>
</dbReference>
<dbReference type="EnsemblMetazoa" id="AMEM007364-RA">
    <property type="protein sequence ID" value="AMEM007364-PA"/>
    <property type="gene ID" value="AMEM007364"/>
</dbReference>
<dbReference type="VEuPathDB" id="VectorBase:AMEM007364"/>
<keyword evidence="2" id="KW-0963">Cytoplasm</keyword>
<evidence type="ECO:0000313" key="7">
    <source>
        <dbReference type="Proteomes" id="UP000075903"/>
    </source>
</evidence>
<dbReference type="STRING" id="30066.A0A182V1M8"/>
<accession>A0A182V1M8</accession>
<evidence type="ECO:0000256" key="2">
    <source>
        <dbReference type="ARBA" id="ARBA00022490"/>
    </source>
</evidence>
<dbReference type="GO" id="GO:0005912">
    <property type="term" value="C:adherens junction"/>
    <property type="evidence" value="ECO:0007669"/>
    <property type="project" value="TreeGrafter"/>
</dbReference>
<dbReference type="Proteomes" id="UP000075903">
    <property type="component" value="Unassembled WGS sequence"/>
</dbReference>
<keyword evidence="3" id="KW-0479">Metal-binding</keyword>
<dbReference type="GO" id="GO:0030018">
    <property type="term" value="C:Z disc"/>
    <property type="evidence" value="ECO:0007669"/>
    <property type="project" value="TreeGrafter"/>
</dbReference>
<dbReference type="GO" id="GO:0031941">
    <property type="term" value="C:filamentous actin"/>
    <property type="evidence" value="ECO:0007669"/>
    <property type="project" value="TreeGrafter"/>
</dbReference>
<feature type="domain" description="PDZ" evidence="5">
    <location>
        <begin position="116"/>
        <end position="170"/>
    </location>
</feature>
<dbReference type="SMART" id="SM00228">
    <property type="entry name" value="PDZ"/>
    <property type="match status" value="1"/>
</dbReference>
<feature type="compositionally biased region" description="Basic residues" evidence="4">
    <location>
        <begin position="300"/>
        <end position="318"/>
    </location>
</feature>
<evidence type="ECO:0000256" key="4">
    <source>
        <dbReference type="SAM" id="MobiDB-lite"/>
    </source>
</evidence>
<feature type="compositionally biased region" description="Basic and acidic residues" evidence="4">
    <location>
        <begin position="75"/>
        <end position="85"/>
    </location>
</feature>
<sequence>MPEFVIEKRNIPVLTVSSRDGPAASENGDNPLGFRITGGADFEMPITVFQSAMALDEPKVAPEGGDQQPLGSDGTDAKRDDAPDYYKRPKFKRNIIPFDTEDLSVRVIRERFLIPNQVSEGSPAQKAGLQLGDQILKINGADASAMRLATAQSVIKQAGEQLQMIVAKDDENNRKAEEQGQPKETSEVKFAGNEQEPAADVTNKPAPQPKNDERENWTQPPERKVWHPIVWQQPPPPIPPDLYGKDAPHQQLIANIRRLLTETRTKPEERQKHIERMMLSLPTGSRREGEEDEEEPKPAPKPKQKKKKSKAKKAKAAPRTRLDSETSEDGSVSELTGPAAAEPAEDPIPEEASVEA</sequence>
<dbReference type="VEuPathDB" id="VectorBase:AMEM21_011651"/>
<dbReference type="GO" id="GO:0051371">
    <property type="term" value="F:muscle alpha-actinin binding"/>
    <property type="evidence" value="ECO:0007669"/>
    <property type="project" value="TreeGrafter"/>
</dbReference>
<dbReference type="GO" id="GO:0061061">
    <property type="term" value="P:muscle structure development"/>
    <property type="evidence" value="ECO:0007669"/>
    <property type="project" value="TreeGrafter"/>
</dbReference>
<dbReference type="InterPro" id="IPR036034">
    <property type="entry name" value="PDZ_sf"/>
</dbReference>
<comment type="subcellular location">
    <subcellularLocation>
        <location evidence="1">Cytoplasm</location>
    </subcellularLocation>
</comment>
<feature type="compositionally biased region" description="Basic and acidic residues" evidence="4">
    <location>
        <begin position="170"/>
        <end position="187"/>
    </location>
</feature>
<evidence type="ECO:0000256" key="3">
    <source>
        <dbReference type="ARBA" id="ARBA00023038"/>
    </source>
</evidence>
<dbReference type="PANTHER" id="PTHR24214">
    <property type="entry name" value="PDZ AND LIM DOMAIN PROTEIN ZASP"/>
    <property type="match status" value="1"/>
</dbReference>
<dbReference type="PROSITE" id="PS50106">
    <property type="entry name" value="PDZ"/>
    <property type="match status" value="1"/>
</dbReference>
<dbReference type="SUPFAM" id="SSF50156">
    <property type="entry name" value="PDZ domain-like"/>
    <property type="match status" value="1"/>
</dbReference>
<reference evidence="6" key="1">
    <citation type="submission" date="2020-05" db="UniProtKB">
        <authorList>
            <consortium name="EnsemblMetazoa"/>
        </authorList>
    </citation>
    <scope>IDENTIFICATION</scope>
    <source>
        <strain evidence="6">MAF</strain>
    </source>
</reference>
<feature type="region of interest" description="Disordered" evidence="4">
    <location>
        <begin position="59"/>
        <end position="85"/>
    </location>
</feature>
<evidence type="ECO:0000259" key="5">
    <source>
        <dbReference type="PROSITE" id="PS50106"/>
    </source>
</evidence>
<dbReference type="GO" id="GO:0003779">
    <property type="term" value="F:actin binding"/>
    <property type="evidence" value="ECO:0007669"/>
    <property type="project" value="TreeGrafter"/>
</dbReference>
<keyword evidence="3" id="KW-0440">LIM domain</keyword>
<proteinExistence type="predicted"/>
<name>A0A182V1M8_ANOME</name>
<dbReference type="GO" id="GO:0001725">
    <property type="term" value="C:stress fiber"/>
    <property type="evidence" value="ECO:0007669"/>
    <property type="project" value="TreeGrafter"/>
</dbReference>
<dbReference type="Pfam" id="PF00595">
    <property type="entry name" value="PDZ"/>
    <property type="match status" value="1"/>
</dbReference>
<keyword evidence="7" id="KW-1185">Reference proteome</keyword>
<feature type="region of interest" description="Disordered" evidence="4">
    <location>
        <begin position="170"/>
        <end position="356"/>
    </location>
</feature>
<evidence type="ECO:0000256" key="1">
    <source>
        <dbReference type="ARBA" id="ARBA00004496"/>
    </source>
</evidence>
<organism evidence="6 7">
    <name type="scientific">Anopheles merus</name>
    <name type="common">Mosquito</name>
    <dbReference type="NCBI Taxonomy" id="30066"/>
    <lineage>
        <taxon>Eukaryota</taxon>
        <taxon>Metazoa</taxon>
        <taxon>Ecdysozoa</taxon>
        <taxon>Arthropoda</taxon>
        <taxon>Hexapoda</taxon>
        <taxon>Insecta</taxon>
        <taxon>Pterygota</taxon>
        <taxon>Neoptera</taxon>
        <taxon>Endopterygota</taxon>
        <taxon>Diptera</taxon>
        <taxon>Nematocera</taxon>
        <taxon>Culicoidea</taxon>
        <taxon>Culicidae</taxon>
        <taxon>Anophelinae</taxon>
        <taxon>Anopheles</taxon>
    </lineage>
</organism>
<dbReference type="AlphaFoldDB" id="A0A182V1M8"/>
<dbReference type="Gene3D" id="2.30.42.10">
    <property type="match status" value="1"/>
</dbReference>
<dbReference type="InterPro" id="IPR050604">
    <property type="entry name" value="PDZ-LIM_domain"/>
</dbReference>
<dbReference type="InterPro" id="IPR001478">
    <property type="entry name" value="PDZ"/>
</dbReference>
<keyword evidence="3" id="KW-0862">Zinc</keyword>
<evidence type="ECO:0000313" key="6">
    <source>
        <dbReference type="EnsemblMetazoa" id="AMEM007364-PA"/>
    </source>
</evidence>
<feature type="compositionally biased region" description="Basic and acidic residues" evidence="4">
    <location>
        <begin position="259"/>
        <end position="276"/>
    </location>
</feature>
<feature type="compositionally biased region" description="Acidic residues" evidence="4">
    <location>
        <begin position="343"/>
        <end position="356"/>
    </location>
</feature>